<dbReference type="EMBL" id="KV454011">
    <property type="protein sequence ID" value="ODV98260.1"/>
    <property type="molecule type" value="Genomic_DNA"/>
</dbReference>
<organism evidence="2 3">
    <name type="scientific">Pachysolen tannophilus NRRL Y-2460</name>
    <dbReference type="NCBI Taxonomy" id="669874"/>
    <lineage>
        <taxon>Eukaryota</taxon>
        <taxon>Fungi</taxon>
        <taxon>Dikarya</taxon>
        <taxon>Ascomycota</taxon>
        <taxon>Saccharomycotina</taxon>
        <taxon>Pichiomycetes</taxon>
        <taxon>Pachysolenaceae</taxon>
        <taxon>Pachysolen</taxon>
    </lineage>
</organism>
<gene>
    <name evidence="2" type="ORF">PACTADRAFT_48054</name>
</gene>
<feature type="region of interest" description="Disordered" evidence="1">
    <location>
        <begin position="1"/>
        <end position="23"/>
    </location>
</feature>
<dbReference type="Proteomes" id="UP000094236">
    <property type="component" value="Unassembled WGS sequence"/>
</dbReference>
<sequence length="330" mass="38883">MDVSDPIECGTSIHARQSSSRLDVTSPVGYDVKYKKSRLESPATTNHRIQRLEEGDDYLDHSKVSIIQKIPRRSGRSRRGEDPLPEVKSKSKVKIVGTHTFQSVQNKKLRKETPKKDKKIKRWTKEEDDLIIFQKEALKKSWKDIELLLDRKHSWQAIQMRYLRCHKQRNNEWSDFDEQRLLDKISEDYENRFKRLAVELGPSFNSERIYAKINELAKSEGNVPRLIKVYYDTADEDEDDIDDEDKVDEEEDEDDEDDEEEDEEEDDDDEEDGGEEEDDGEEDDEEEEDGDDDDVVVEEEEQEEDNEEDRDDDRNDKAKIKNGQINGREY</sequence>
<feature type="compositionally biased region" description="Polar residues" evidence="1">
    <location>
        <begin position="14"/>
        <end position="23"/>
    </location>
</feature>
<name>A0A1E4U2N6_PACTA</name>
<feature type="compositionally biased region" description="Basic and acidic residues" evidence="1">
    <location>
        <begin position="78"/>
        <end position="88"/>
    </location>
</feature>
<keyword evidence="3" id="KW-1185">Reference proteome</keyword>
<protein>
    <recommendedName>
        <fullName evidence="4">Myb-like domain-containing protein</fullName>
    </recommendedName>
</protein>
<evidence type="ECO:0000256" key="1">
    <source>
        <dbReference type="SAM" id="MobiDB-lite"/>
    </source>
</evidence>
<evidence type="ECO:0008006" key="4">
    <source>
        <dbReference type="Google" id="ProtNLM"/>
    </source>
</evidence>
<feature type="region of interest" description="Disordered" evidence="1">
    <location>
        <begin position="69"/>
        <end position="88"/>
    </location>
</feature>
<accession>A0A1E4U2N6</accession>
<proteinExistence type="predicted"/>
<evidence type="ECO:0000313" key="2">
    <source>
        <dbReference type="EMBL" id="ODV98260.1"/>
    </source>
</evidence>
<evidence type="ECO:0000313" key="3">
    <source>
        <dbReference type="Proteomes" id="UP000094236"/>
    </source>
</evidence>
<feature type="region of interest" description="Disordered" evidence="1">
    <location>
        <begin position="231"/>
        <end position="330"/>
    </location>
</feature>
<dbReference type="Pfam" id="PF13921">
    <property type="entry name" value="Myb_DNA-bind_6"/>
    <property type="match status" value="1"/>
</dbReference>
<feature type="compositionally biased region" description="Acidic residues" evidence="1">
    <location>
        <begin position="233"/>
        <end position="311"/>
    </location>
</feature>
<reference evidence="3" key="1">
    <citation type="submission" date="2016-05" db="EMBL/GenBank/DDBJ databases">
        <title>Comparative genomics of biotechnologically important yeasts.</title>
        <authorList>
            <consortium name="DOE Joint Genome Institute"/>
            <person name="Riley R."/>
            <person name="Haridas S."/>
            <person name="Wolfe K.H."/>
            <person name="Lopes M.R."/>
            <person name="Hittinger C.T."/>
            <person name="Goker M."/>
            <person name="Salamov A."/>
            <person name="Wisecaver J."/>
            <person name="Long T.M."/>
            <person name="Aerts A.L."/>
            <person name="Barry K."/>
            <person name="Choi C."/>
            <person name="Clum A."/>
            <person name="Coughlan A.Y."/>
            <person name="Deshpande S."/>
            <person name="Douglass A.P."/>
            <person name="Hanson S.J."/>
            <person name="Klenk H.-P."/>
            <person name="Labutti K."/>
            <person name="Lapidus A."/>
            <person name="Lindquist E."/>
            <person name="Lipzen A."/>
            <person name="Meier-Kolthoff J.P."/>
            <person name="Ohm R.A."/>
            <person name="Otillar R.P."/>
            <person name="Pangilinan J."/>
            <person name="Peng Y."/>
            <person name="Rokas A."/>
            <person name="Rosa C.A."/>
            <person name="Scheuner C."/>
            <person name="Sibirny A.A."/>
            <person name="Slot J.C."/>
            <person name="Stielow J.B."/>
            <person name="Sun H."/>
            <person name="Kurtzman C.P."/>
            <person name="Blackwell M."/>
            <person name="Grigoriev I.V."/>
            <person name="Jeffries T.W."/>
        </authorList>
    </citation>
    <scope>NUCLEOTIDE SEQUENCE [LARGE SCALE GENOMIC DNA]</scope>
    <source>
        <strain evidence="3">NRRL Y-2460</strain>
    </source>
</reference>
<dbReference type="OrthoDB" id="4096351at2759"/>
<dbReference type="AlphaFoldDB" id="A0A1E4U2N6"/>